<name>A0A6C7ECE8_ILUCY</name>
<dbReference type="GO" id="GO:0047631">
    <property type="term" value="F:ADP-ribose diphosphatase activity"/>
    <property type="evidence" value="ECO:0007669"/>
    <property type="project" value="UniProtKB-EC"/>
</dbReference>
<keyword evidence="2 4" id="KW-0378">Hydrolase</keyword>
<dbReference type="SUPFAM" id="SSF55811">
    <property type="entry name" value="Nudix"/>
    <property type="match status" value="1"/>
</dbReference>
<protein>
    <submittedName>
        <fullName evidence="4">Putative ADP-ribose pyrophosphatase</fullName>
        <ecNumber evidence="4">3.6.1.13</ecNumber>
    </submittedName>
</protein>
<evidence type="ECO:0000313" key="5">
    <source>
        <dbReference type="Proteomes" id="UP000011863"/>
    </source>
</evidence>
<dbReference type="PANTHER" id="PTHR11839">
    <property type="entry name" value="UDP/ADP-SUGAR PYROPHOSPHATASE"/>
    <property type="match status" value="1"/>
</dbReference>
<dbReference type="KEGG" id="aym:YM304_24910"/>
<organism evidence="4 5">
    <name type="scientific">Ilumatobacter coccineus (strain NBRC 103263 / KCTC 29153 / YM16-304)</name>
    <dbReference type="NCBI Taxonomy" id="1313172"/>
    <lineage>
        <taxon>Bacteria</taxon>
        <taxon>Bacillati</taxon>
        <taxon>Actinomycetota</taxon>
        <taxon>Acidimicrobiia</taxon>
        <taxon>Acidimicrobiales</taxon>
        <taxon>Ilumatobacteraceae</taxon>
        <taxon>Ilumatobacter</taxon>
    </lineage>
</organism>
<evidence type="ECO:0000256" key="2">
    <source>
        <dbReference type="ARBA" id="ARBA00022801"/>
    </source>
</evidence>
<gene>
    <name evidence="4" type="primary">nudF</name>
    <name evidence="4" type="ORF">YM304_24910</name>
</gene>
<dbReference type="GO" id="GO:0019693">
    <property type="term" value="P:ribose phosphate metabolic process"/>
    <property type="evidence" value="ECO:0007669"/>
    <property type="project" value="TreeGrafter"/>
</dbReference>
<dbReference type="InterPro" id="IPR015797">
    <property type="entry name" value="NUDIX_hydrolase-like_dom_sf"/>
</dbReference>
<dbReference type="PROSITE" id="PS51462">
    <property type="entry name" value="NUDIX"/>
    <property type="match status" value="1"/>
</dbReference>
<evidence type="ECO:0000259" key="3">
    <source>
        <dbReference type="PROSITE" id="PS51462"/>
    </source>
</evidence>
<dbReference type="EMBL" id="AP012057">
    <property type="protein sequence ID" value="BAN02805.1"/>
    <property type="molecule type" value="Genomic_DNA"/>
</dbReference>
<dbReference type="RefSeq" id="WP_015442052.1">
    <property type="nucleotide sequence ID" value="NC_020520.1"/>
</dbReference>
<dbReference type="Proteomes" id="UP000011863">
    <property type="component" value="Chromosome"/>
</dbReference>
<dbReference type="Pfam" id="PF00293">
    <property type="entry name" value="NUDIX"/>
    <property type="match status" value="1"/>
</dbReference>
<keyword evidence="5" id="KW-1185">Reference proteome</keyword>
<reference evidence="4 5" key="1">
    <citation type="journal article" date="2013" name="Int. J. Syst. Evol. Microbiol.">
        <title>Ilumatobacter nonamiense sp. nov. and Ilumatobacter coccineum sp. nov., isolated from seashore sand.</title>
        <authorList>
            <person name="Matsumoto A."/>
            <person name="Kasai H."/>
            <person name="Matsuo Y."/>
            <person name="Shizuri Y."/>
            <person name="Ichikawa N."/>
            <person name="Fujita N."/>
            <person name="Omura S."/>
            <person name="Takahashi Y."/>
        </authorList>
    </citation>
    <scope>NUCLEOTIDE SEQUENCE [LARGE SCALE GENOMIC DNA]</scope>
    <source>
        <strain evidence="5">NBRC 103263 / KCTC 29153 / YM16-304</strain>
    </source>
</reference>
<dbReference type="CDD" id="cd03424">
    <property type="entry name" value="NUDIX_ADPRase_Nudt5_UGPPase_Nudt14"/>
    <property type="match status" value="1"/>
</dbReference>
<comment type="cofactor">
    <cofactor evidence="1">
        <name>Mg(2+)</name>
        <dbReference type="ChEBI" id="CHEBI:18420"/>
    </cofactor>
</comment>
<sequence length="187" mass="20420">MTGFRRVDESKVHQGYVWHLATAEFESPDGERFHRDIVRSPGAVGVVPLTVDDDGVASVVLVSQYRPPYDDYVVEIPAGMRDIEGEDVIEVGRRELIEEAGLEAGSIELLGEIYPSPGMTDSVTSICLATDCTEVATDRQGPEEAFMELLHVPLSEALAMIDAGRILDAKTVTGLLMTDRRLRSTGD</sequence>
<evidence type="ECO:0000313" key="4">
    <source>
        <dbReference type="EMBL" id="BAN02805.1"/>
    </source>
</evidence>
<dbReference type="GO" id="GO:0006753">
    <property type="term" value="P:nucleoside phosphate metabolic process"/>
    <property type="evidence" value="ECO:0007669"/>
    <property type="project" value="TreeGrafter"/>
</dbReference>
<dbReference type="InterPro" id="IPR000086">
    <property type="entry name" value="NUDIX_hydrolase_dom"/>
</dbReference>
<proteinExistence type="predicted"/>
<accession>A0A6C7ECE8</accession>
<dbReference type="OrthoDB" id="9806150at2"/>
<dbReference type="PANTHER" id="PTHR11839:SF18">
    <property type="entry name" value="NUDIX HYDROLASE DOMAIN-CONTAINING PROTEIN"/>
    <property type="match status" value="1"/>
</dbReference>
<dbReference type="EC" id="3.6.1.13" evidence="4"/>
<evidence type="ECO:0000256" key="1">
    <source>
        <dbReference type="ARBA" id="ARBA00001946"/>
    </source>
</evidence>
<dbReference type="AlphaFoldDB" id="A0A6C7ECE8"/>
<feature type="domain" description="Nudix hydrolase" evidence="3">
    <location>
        <begin position="39"/>
        <end position="174"/>
    </location>
</feature>
<dbReference type="Gene3D" id="3.90.79.10">
    <property type="entry name" value="Nucleoside Triphosphate Pyrophosphohydrolase"/>
    <property type="match status" value="1"/>
</dbReference>